<proteinExistence type="predicted"/>
<dbReference type="EMBL" id="JAJISD010000001">
    <property type="protein sequence ID" value="MCC8427713.1"/>
    <property type="molecule type" value="Genomic_DNA"/>
</dbReference>
<comment type="caution">
    <text evidence="1">The sequence shown here is derived from an EMBL/GenBank/DDBJ whole genome shotgun (WGS) entry which is preliminary data.</text>
</comment>
<organism evidence="1 2">
    <name type="scientific">Reyranella aquatilis</name>
    <dbReference type="NCBI Taxonomy" id="2035356"/>
    <lineage>
        <taxon>Bacteria</taxon>
        <taxon>Pseudomonadati</taxon>
        <taxon>Pseudomonadota</taxon>
        <taxon>Alphaproteobacteria</taxon>
        <taxon>Hyphomicrobiales</taxon>
        <taxon>Reyranellaceae</taxon>
        <taxon>Reyranella</taxon>
    </lineage>
</organism>
<dbReference type="Proteomes" id="UP001198862">
    <property type="component" value="Unassembled WGS sequence"/>
</dbReference>
<accession>A0ABS8KPW0</accession>
<evidence type="ECO:0000313" key="2">
    <source>
        <dbReference type="Proteomes" id="UP001198862"/>
    </source>
</evidence>
<dbReference type="RefSeq" id="WP_230548936.1">
    <property type="nucleotide sequence ID" value="NZ_JAJISD010000001.1"/>
</dbReference>
<name>A0ABS8KPW0_9HYPH</name>
<protein>
    <submittedName>
        <fullName evidence="1">Uncharacterized protein</fullName>
    </submittedName>
</protein>
<gene>
    <name evidence="1" type="ORF">LJ725_01965</name>
</gene>
<keyword evidence="2" id="KW-1185">Reference proteome</keyword>
<reference evidence="1 2" key="1">
    <citation type="submission" date="2021-11" db="EMBL/GenBank/DDBJ databases">
        <authorList>
            <person name="Lee D.-H."/>
            <person name="Kim S.-B."/>
        </authorList>
    </citation>
    <scope>NUCLEOTIDE SEQUENCE [LARGE SCALE GENOMIC DNA]</scope>
    <source>
        <strain evidence="1 2">KCTC 52223</strain>
    </source>
</reference>
<evidence type="ECO:0000313" key="1">
    <source>
        <dbReference type="EMBL" id="MCC8427713.1"/>
    </source>
</evidence>
<sequence>MPRDFEPNSERQFYLDFLLAIATKFEPEKTGPFNRSHYMATKLRNVIHAHLLGLREQVLPLARALVAWMGSQPAPPDGKDPQESFNVYQWWKTLGLCKWLIDGDPAVPEFSRASEADWRQWDKFDRFEPNGAKLLMREGLELALPLNLAARRYDVGLKLCEEAGLTTKPSSAPAIVRAELMYGQWACRHLAADGKLDAAYIAKGEEMLRKVMSESFIMSGYYGKMAMWLKAIYHDSGLTRTPEETILKAYDTMTGVEKPAFAKI</sequence>